<dbReference type="AlphaFoldDB" id="A0A1Q3CG98"/>
<gene>
    <name evidence="2" type="ORF">CFOL_v3_22751</name>
</gene>
<evidence type="ECO:0000313" key="2">
    <source>
        <dbReference type="EMBL" id="GAV79286.1"/>
    </source>
</evidence>
<dbReference type="PANTHER" id="PTHR31286:SF180">
    <property type="entry name" value="OS10G0362600 PROTEIN"/>
    <property type="match status" value="1"/>
</dbReference>
<dbReference type="Pfam" id="PF14111">
    <property type="entry name" value="DUF4283"/>
    <property type="match status" value="1"/>
</dbReference>
<comment type="caution">
    <text evidence="2">The sequence shown here is derived from an EMBL/GenBank/DDBJ whole genome shotgun (WGS) entry which is preliminary data.</text>
</comment>
<dbReference type="OrthoDB" id="1751344at2759"/>
<evidence type="ECO:0000313" key="3">
    <source>
        <dbReference type="Proteomes" id="UP000187406"/>
    </source>
</evidence>
<dbReference type="STRING" id="3775.A0A1Q3CG98"/>
<keyword evidence="3" id="KW-1185">Reference proteome</keyword>
<dbReference type="EMBL" id="BDDD01001952">
    <property type="protein sequence ID" value="GAV79286.1"/>
    <property type="molecule type" value="Genomic_DNA"/>
</dbReference>
<dbReference type="InterPro" id="IPR040256">
    <property type="entry name" value="At4g02000-like"/>
</dbReference>
<dbReference type="InterPro" id="IPR025558">
    <property type="entry name" value="DUF4283"/>
</dbReference>
<evidence type="ECO:0000259" key="1">
    <source>
        <dbReference type="Pfam" id="PF14111"/>
    </source>
</evidence>
<accession>A0A1Q3CG98</accession>
<sequence>VSKIIYIAFLVGKRLPAKNVNEVIQRKWGLVGKFSFHTVSNGVFIVKFENVQARDWVMENGPWDIRGYHLALRRWTKGMSLKLEECNTIPVWIKLSNVPIQFWTKTGLSYIASVLGRPLYMDAPTTKRHTLTYARVCVDMAASRPFPSTILLDLDDGATTTIGVEYPWRPHVCTMCKVFDHSNKTC</sequence>
<dbReference type="InParanoid" id="A0A1Q3CG98"/>
<organism evidence="2 3">
    <name type="scientific">Cephalotus follicularis</name>
    <name type="common">Albany pitcher plant</name>
    <dbReference type="NCBI Taxonomy" id="3775"/>
    <lineage>
        <taxon>Eukaryota</taxon>
        <taxon>Viridiplantae</taxon>
        <taxon>Streptophyta</taxon>
        <taxon>Embryophyta</taxon>
        <taxon>Tracheophyta</taxon>
        <taxon>Spermatophyta</taxon>
        <taxon>Magnoliopsida</taxon>
        <taxon>eudicotyledons</taxon>
        <taxon>Gunneridae</taxon>
        <taxon>Pentapetalae</taxon>
        <taxon>rosids</taxon>
        <taxon>fabids</taxon>
        <taxon>Oxalidales</taxon>
        <taxon>Cephalotaceae</taxon>
        <taxon>Cephalotus</taxon>
    </lineage>
</organism>
<feature type="non-terminal residue" evidence="2">
    <location>
        <position position="1"/>
    </location>
</feature>
<feature type="domain" description="DUF4283" evidence="1">
    <location>
        <begin position="9"/>
        <end position="80"/>
    </location>
</feature>
<dbReference type="PANTHER" id="PTHR31286">
    <property type="entry name" value="GLYCINE-RICH CELL WALL STRUCTURAL PROTEIN 1.8-LIKE"/>
    <property type="match status" value="1"/>
</dbReference>
<name>A0A1Q3CG98_CEPFO</name>
<reference evidence="3" key="1">
    <citation type="submission" date="2016-04" db="EMBL/GenBank/DDBJ databases">
        <title>Cephalotus genome sequencing.</title>
        <authorList>
            <person name="Fukushima K."/>
            <person name="Hasebe M."/>
            <person name="Fang X."/>
        </authorList>
    </citation>
    <scope>NUCLEOTIDE SEQUENCE [LARGE SCALE GENOMIC DNA]</scope>
    <source>
        <strain evidence="3">cv. St1</strain>
    </source>
</reference>
<dbReference type="Proteomes" id="UP000187406">
    <property type="component" value="Unassembled WGS sequence"/>
</dbReference>
<proteinExistence type="predicted"/>
<feature type="non-terminal residue" evidence="2">
    <location>
        <position position="186"/>
    </location>
</feature>
<protein>
    <submittedName>
        <fullName evidence="2">DUF4283 domain-containing protein/zf-CCHC_4 domain-containing protein</fullName>
    </submittedName>
</protein>